<proteinExistence type="predicted"/>
<evidence type="ECO:0000256" key="1">
    <source>
        <dbReference type="SAM" id="Phobius"/>
    </source>
</evidence>
<keyword evidence="1" id="KW-0472">Membrane</keyword>
<sequence>MASRVASNVSRPLFWITLLYFPGWWMPPLLFEVMCRKTGLLLTAWLAGAWSPAYCMARRSLVSRLLHGLPEPGLSPTAWLAGARSLAYCMARQSLVCRLLTGSPECCKGTIKEICYRFRPRPCVSGTVGNETALRSAGRTFLLPVQVRTSDLCLGLMRARKPKITILWTALRTKSIHCLLRICLCVYSFLREISGFQVMGSG</sequence>
<keyword evidence="1" id="KW-0812">Transmembrane</keyword>
<organism evidence="2 3">
    <name type="scientific">Plakobranchus ocellatus</name>
    <dbReference type="NCBI Taxonomy" id="259542"/>
    <lineage>
        <taxon>Eukaryota</taxon>
        <taxon>Metazoa</taxon>
        <taxon>Spiralia</taxon>
        <taxon>Lophotrochozoa</taxon>
        <taxon>Mollusca</taxon>
        <taxon>Gastropoda</taxon>
        <taxon>Heterobranchia</taxon>
        <taxon>Euthyneura</taxon>
        <taxon>Panpulmonata</taxon>
        <taxon>Sacoglossa</taxon>
        <taxon>Placobranchoidea</taxon>
        <taxon>Plakobranchidae</taxon>
        <taxon>Plakobranchus</taxon>
    </lineage>
</organism>
<evidence type="ECO:0000313" key="3">
    <source>
        <dbReference type="Proteomes" id="UP000735302"/>
    </source>
</evidence>
<comment type="caution">
    <text evidence="2">The sequence shown here is derived from an EMBL/GenBank/DDBJ whole genome shotgun (WGS) entry which is preliminary data.</text>
</comment>
<accession>A0AAV3ZYE5</accession>
<protein>
    <submittedName>
        <fullName evidence="2">Uncharacterized protein</fullName>
    </submittedName>
</protein>
<dbReference type="AlphaFoldDB" id="A0AAV3ZYE5"/>
<dbReference type="Proteomes" id="UP000735302">
    <property type="component" value="Unassembled WGS sequence"/>
</dbReference>
<reference evidence="2 3" key="1">
    <citation type="journal article" date="2021" name="Elife">
        <title>Chloroplast acquisition without the gene transfer in kleptoplastic sea slugs, Plakobranchus ocellatus.</title>
        <authorList>
            <person name="Maeda T."/>
            <person name="Takahashi S."/>
            <person name="Yoshida T."/>
            <person name="Shimamura S."/>
            <person name="Takaki Y."/>
            <person name="Nagai Y."/>
            <person name="Toyoda A."/>
            <person name="Suzuki Y."/>
            <person name="Arimoto A."/>
            <person name="Ishii H."/>
            <person name="Satoh N."/>
            <person name="Nishiyama T."/>
            <person name="Hasebe M."/>
            <person name="Maruyama T."/>
            <person name="Minagawa J."/>
            <person name="Obokata J."/>
            <person name="Shigenobu S."/>
        </authorList>
    </citation>
    <scope>NUCLEOTIDE SEQUENCE [LARGE SCALE GENOMIC DNA]</scope>
</reference>
<name>A0AAV3ZYE5_9GAST</name>
<feature type="transmembrane region" description="Helical" evidence="1">
    <location>
        <begin position="12"/>
        <end position="31"/>
    </location>
</feature>
<gene>
    <name evidence="2" type="ORF">PoB_002545400</name>
</gene>
<keyword evidence="1" id="KW-1133">Transmembrane helix</keyword>
<dbReference type="EMBL" id="BLXT01002928">
    <property type="protein sequence ID" value="GFN98948.1"/>
    <property type="molecule type" value="Genomic_DNA"/>
</dbReference>
<keyword evidence="3" id="KW-1185">Reference proteome</keyword>
<evidence type="ECO:0000313" key="2">
    <source>
        <dbReference type="EMBL" id="GFN98948.1"/>
    </source>
</evidence>